<keyword evidence="2" id="KW-0408">Iron</keyword>
<evidence type="ECO:0000313" key="5">
    <source>
        <dbReference type="RefSeq" id="XP_031392280.1"/>
    </source>
</evidence>
<dbReference type="OrthoDB" id="288590at2759"/>
<reference evidence="5" key="2">
    <citation type="submission" date="2025-08" db="UniProtKB">
        <authorList>
            <consortium name="RefSeq"/>
        </authorList>
    </citation>
    <scope>IDENTIFICATION</scope>
    <source>
        <tissue evidence="5">Leaf</tissue>
    </source>
</reference>
<accession>A0A6P8D6S1</accession>
<evidence type="ECO:0000313" key="4">
    <source>
        <dbReference type="Proteomes" id="UP000515151"/>
    </source>
</evidence>
<dbReference type="AlphaFoldDB" id="A0A6P8D6S1"/>
<keyword evidence="1" id="KW-0479">Metal-binding</keyword>
<dbReference type="InterPro" id="IPR050295">
    <property type="entry name" value="Plant_2OG-oxidoreductases"/>
</dbReference>
<keyword evidence="4" id="KW-1185">Reference proteome</keyword>
<feature type="domain" description="Isopenicillin N synthase-like Fe(2+) 2OG dioxygenase" evidence="3">
    <location>
        <begin position="91"/>
        <end position="152"/>
    </location>
</feature>
<name>A0A6P8D6S1_PUNGR</name>
<evidence type="ECO:0000256" key="2">
    <source>
        <dbReference type="ARBA" id="ARBA00023004"/>
    </source>
</evidence>
<dbReference type="GeneID" id="116204331"/>
<evidence type="ECO:0000259" key="3">
    <source>
        <dbReference type="Pfam" id="PF03171"/>
    </source>
</evidence>
<dbReference type="RefSeq" id="XP_031392280.1">
    <property type="nucleotide sequence ID" value="XM_031536420.1"/>
</dbReference>
<organism evidence="4 5">
    <name type="scientific">Punica granatum</name>
    <name type="common">Pomegranate</name>
    <dbReference type="NCBI Taxonomy" id="22663"/>
    <lineage>
        <taxon>Eukaryota</taxon>
        <taxon>Viridiplantae</taxon>
        <taxon>Streptophyta</taxon>
        <taxon>Embryophyta</taxon>
        <taxon>Tracheophyta</taxon>
        <taxon>Spermatophyta</taxon>
        <taxon>Magnoliopsida</taxon>
        <taxon>eudicotyledons</taxon>
        <taxon>Gunneridae</taxon>
        <taxon>Pentapetalae</taxon>
        <taxon>rosids</taxon>
        <taxon>malvids</taxon>
        <taxon>Myrtales</taxon>
        <taxon>Lythraceae</taxon>
        <taxon>Punica</taxon>
    </lineage>
</organism>
<dbReference type="GO" id="GO:0046872">
    <property type="term" value="F:metal ion binding"/>
    <property type="evidence" value="ECO:0007669"/>
    <property type="project" value="UniProtKB-KW"/>
</dbReference>
<dbReference type="InterPro" id="IPR044861">
    <property type="entry name" value="IPNS-like_FE2OG_OXY"/>
</dbReference>
<protein>
    <submittedName>
        <fullName evidence="5">Protein SRG1-like</fullName>
    </submittedName>
</protein>
<dbReference type="PANTHER" id="PTHR47991">
    <property type="entry name" value="OXOGLUTARATE/IRON-DEPENDENT DIOXYGENASE"/>
    <property type="match status" value="1"/>
</dbReference>
<dbReference type="Proteomes" id="UP000515151">
    <property type="component" value="Chromosome 4"/>
</dbReference>
<evidence type="ECO:0000256" key="1">
    <source>
        <dbReference type="ARBA" id="ARBA00022723"/>
    </source>
</evidence>
<gene>
    <name evidence="5" type="primary">LOC116204331</name>
</gene>
<proteinExistence type="predicted"/>
<dbReference type="SUPFAM" id="SSF51197">
    <property type="entry name" value="Clavaminate synthase-like"/>
    <property type="match status" value="1"/>
</dbReference>
<dbReference type="Pfam" id="PF03171">
    <property type="entry name" value="2OG-FeII_Oxy"/>
    <property type="match status" value="1"/>
</dbReference>
<sequence length="240" mass="26845">MGFEENGQAHRVTVCPEAHYKFRLWAYWRTTLLLGPMVGHKQIVQSGLVNPQCVIKYDLAQLLNLGRENEIHKQNPGENEGYHNVKRMPTMRMTYHLLGPQPEQVFGLSPHYDATAIMILHQMNGTDGLHIKRNCAQLPVNILPHAFVVNISSNGISHSIEPWAMGTLRRKGSAVPMFFNPKLEAGFGPAASFVNPEIPDLFRRITMGEYVKGFFSQSMDGSPSGVVSNIICGTERTDMV</sequence>
<dbReference type="InterPro" id="IPR027443">
    <property type="entry name" value="IPNS-like_sf"/>
</dbReference>
<dbReference type="Gene3D" id="2.60.120.330">
    <property type="entry name" value="B-lactam Antibiotic, Isopenicillin N Synthase, Chain"/>
    <property type="match status" value="1"/>
</dbReference>
<reference evidence="4" key="1">
    <citation type="journal article" date="2020" name="Plant Biotechnol. J.">
        <title>The pomegranate (Punica granatum L.) draft genome dissects genetic divergence between soft- and hard-seeded cultivars.</title>
        <authorList>
            <person name="Luo X."/>
            <person name="Li H."/>
            <person name="Wu Z."/>
            <person name="Yao W."/>
            <person name="Zhao P."/>
            <person name="Cao D."/>
            <person name="Yu H."/>
            <person name="Li K."/>
            <person name="Poudel K."/>
            <person name="Zhao D."/>
            <person name="Zhang F."/>
            <person name="Xia X."/>
            <person name="Chen L."/>
            <person name="Wang Q."/>
            <person name="Jing D."/>
            <person name="Cao S."/>
        </authorList>
    </citation>
    <scope>NUCLEOTIDE SEQUENCE [LARGE SCALE GENOMIC DNA]</scope>
    <source>
        <strain evidence="4">cv. Tunisia</strain>
    </source>
</reference>